<dbReference type="Proteomes" id="UP000017127">
    <property type="component" value="Unassembled WGS sequence"/>
</dbReference>
<dbReference type="RefSeq" id="WP_023066884.1">
    <property type="nucleotide sequence ID" value="NZ_AUZM01000029.1"/>
</dbReference>
<dbReference type="OrthoDB" id="9774907at2"/>
<proteinExistence type="inferred from homology"/>
<dbReference type="SUPFAM" id="SSF52540">
    <property type="entry name" value="P-loop containing nucleoside triphosphate hydrolases"/>
    <property type="match status" value="1"/>
</dbReference>
<dbReference type="PATRIC" id="fig|1348334.3.peg.3070"/>
<evidence type="ECO:0000256" key="7">
    <source>
        <dbReference type="ARBA" id="ARBA00022777"/>
    </source>
</evidence>
<dbReference type="InterPro" id="IPR018095">
    <property type="entry name" value="Thymidylate_kin_CS"/>
</dbReference>
<evidence type="ECO:0000259" key="12">
    <source>
        <dbReference type="Pfam" id="PF02223"/>
    </source>
</evidence>
<dbReference type="InterPro" id="IPR018094">
    <property type="entry name" value="Thymidylate_kinase"/>
</dbReference>
<evidence type="ECO:0000256" key="5">
    <source>
        <dbReference type="ARBA" id="ARBA00022727"/>
    </source>
</evidence>
<dbReference type="PANTHER" id="PTHR10344:SF4">
    <property type="entry name" value="UMP-CMP KINASE 2, MITOCHONDRIAL"/>
    <property type="match status" value="1"/>
</dbReference>
<keyword evidence="14" id="KW-1185">Reference proteome</keyword>
<evidence type="ECO:0000256" key="1">
    <source>
        <dbReference type="ARBA" id="ARBA00009776"/>
    </source>
</evidence>
<dbReference type="GO" id="GO:0005829">
    <property type="term" value="C:cytosol"/>
    <property type="evidence" value="ECO:0007669"/>
    <property type="project" value="TreeGrafter"/>
</dbReference>
<protein>
    <recommendedName>
        <fullName evidence="3 11">Thymidylate kinase</fullName>
        <ecNumber evidence="2 11">2.7.4.9</ecNumber>
    </recommendedName>
    <alternativeName>
        <fullName evidence="11">dTMP kinase</fullName>
    </alternativeName>
</protein>
<keyword evidence="6 11" id="KW-0547">Nucleotide-binding</keyword>
<organism evidence="13 14">
    <name type="scientific">Lyngbya aestuarii BL J</name>
    <dbReference type="NCBI Taxonomy" id="1348334"/>
    <lineage>
        <taxon>Bacteria</taxon>
        <taxon>Bacillati</taxon>
        <taxon>Cyanobacteriota</taxon>
        <taxon>Cyanophyceae</taxon>
        <taxon>Oscillatoriophycideae</taxon>
        <taxon>Oscillatoriales</taxon>
        <taxon>Microcoleaceae</taxon>
        <taxon>Lyngbya</taxon>
    </lineage>
</organism>
<dbReference type="EMBL" id="AUZM01000029">
    <property type="protein sequence ID" value="ERT06847.1"/>
    <property type="molecule type" value="Genomic_DNA"/>
</dbReference>
<name>U7QHT7_9CYAN</name>
<dbReference type="Pfam" id="PF02223">
    <property type="entry name" value="Thymidylate_kin"/>
    <property type="match status" value="1"/>
</dbReference>
<dbReference type="GO" id="GO:0006227">
    <property type="term" value="P:dUDP biosynthetic process"/>
    <property type="evidence" value="ECO:0007669"/>
    <property type="project" value="TreeGrafter"/>
</dbReference>
<comment type="function">
    <text evidence="10 11">Phosphorylation of dTMP to form dTDP in both de novo and salvage pathways of dTTP synthesis.</text>
</comment>
<dbReference type="NCBIfam" id="TIGR00041">
    <property type="entry name" value="DTMP_kinase"/>
    <property type="match status" value="1"/>
</dbReference>
<dbReference type="InterPro" id="IPR027417">
    <property type="entry name" value="P-loop_NTPase"/>
</dbReference>
<evidence type="ECO:0000256" key="8">
    <source>
        <dbReference type="ARBA" id="ARBA00022840"/>
    </source>
</evidence>
<keyword evidence="7 11" id="KW-0418">Kinase</keyword>
<dbReference type="PROSITE" id="PS01331">
    <property type="entry name" value="THYMIDYLATE_KINASE"/>
    <property type="match status" value="1"/>
</dbReference>
<gene>
    <name evidence="11 13" type="primary">tmk</name>
    <name evidence="13" type="ORF">M595_3170</name>
</gene>
<dbReference type="PANTHER" id="PTHR10344">
    <property type="entry name" value="THYMIDYLATE KINASE"/>
    <property type="match status" value="1"/>
</dbReference>
<feature type="binding site" evidence="11">
    <location>
        <begin position="10"/>
        <end position="17"/>
    </location>
    <ligand>
        <name>ATP</name>
        <dbReference type="ChEBI" id="CHEBI:30616"/>
    </ligand>
</feature>
<comment type="catalytic activity">
    <reaction evidence="9 11">
        <text>dTMP + ATP = dTDP + ADP</text>
        <dbReference type="Rhea" id="RHEA:13517"/>
        <dbReference type="ChEBI" id="CHEBI:30616"/>
        <dbReference type="ChEBI" id="CHEBI:58369"/>
        <dbReference type="ChEBI" id="CHEBI:63528"/>
        <dbReference type="ChEBI" id="CHEBI:456216"/>
        <dbReference type="EC" id="2.7.4.9"/>
    </reaction>
</comment>
<accession>U7QHT7</accession>
<evidence type="ECO:0000256" key="2">
    <source>
        <dbReference type="ARBA" id="ARBA00012980"/>
    </source>
</evidence>
<evidence type="ECO:0000313" key="13">
    <source>
        <dbReference type="EMBL" id="ERT06847.1"/>
    </source>
</evidence>
<keyword evidence="8 11" id="KW-0067">ATP-binding</keyword>
<dbReference type="GO" id="GO:0006235">
    <property type="term" value="P:dTTP biosynthetic process"/>
    <property type="evidence" value="ECO:0007669"/>
    <property type="project" value="UniProtKB-UniRule"/>
</dbReference>
<evidence type="ECO:0000256" key="3">
    <source>
        <dbReference type="ARBA" id="ARBA00017144"/>
    </source>
</evidence>
<dbReference type="HAMAP" id="MF_00165">
    <property type="entry name" value="Thymidylate_kinase"/>
    <property type="match status" value="1"/>
</dbReference>
<dbReference type="CDD" id="cd01672">
    <property type="entry name" value="TMPK"/>
    <property type="match status" value="1"/>
</dbReference>
<evidence type="ECO:0000256" key="4">
    <source>
        <dbReference type="ARBA" id="ARBA00022679"/>
    </source>
</evidence>
<evidence type="ECO:0000256" key="10">
    <source>
        <dbReference type="ARBA" id="ARBA00057735"/>
    </source>
</evidence>
<keyword evidence="5 11" id="KW-0545">Nucleotide biosynthesis</keyword>
<dbReference type="FunFam" id="3.40.50.300:FF:000225">
    <property type="entry name" value="Thymidylate kinase"/>
    <property type="match status" value="1"/>
</dbReference>
<dbReference type="GO" id="GO:0006233">
    <property type="term" value="P:dTDP biosynthetic process"/>
    <property type="evidence" value="ECO:0007669"/>
    <property type="project" value="InterPro"/>
</dbReference>
<dbReference type="Gene3D" id="3.40.50.300">
    <property type="entry name" value="P-loop containing nucleotide triphosphate hydrolases"/>
    <property type="match status" value="1"/>
</dbReference>
<comment type="caution">
    <text evidence="13">The sequence shown here is derived from an EMBL/GenBank/DDBJ whole genome shotgun (WGS) entry which is preliminary data.</text>
</comment>
<dbReference type="AlphaFoldDB" id="U7QHT7"/>
<dbReference type="EC" id="2.7.4.9" evidence="2 11"/>
<comment type="similarity">
    <text evidence="1 11">Belongs to the thymidylate kinase family.</text>
</comment>
<evidence type="ECO:0000256" key="6">
    <source>
        <dbReference type="ARBA" id="ARBA00022741"/>
    </source>
</evidence>
<keyword evidence="4 11" id="KW-0808">Transferase</keyword>
<reference evidence="13 14" key="1">
    <citation type="journal article" date="2013" name="Front. Microbiol.">
        <title>Comparative genomic analyses of the cyanobacterium, Lyngbya aestuarii BL J, a powerful hydrogen producer.</title>
        <authorList>
            <person name="Kothari A."/>
            <person name="Vaughn M."/>
            <person name="Garcia-Pichel F."/>
        </authorList>
    </citation>
    <scope>NUCLEOTIDE SEQUENCE [LARGE SCALE GENOMIC DNA]</scope>
    <source>
        <strain evidence="13 14">BL J</strain>
    </source>
</reference>
<evidence type="ECO:0000313" key="14">
    <source>
        <dbReference type="Proteomes" id="UP000017127"/>
    </source>
</evidence>
<dbReference type="GO" id="GO:0005524">
    <property type="term" value="F:ATP binding"/>
    <property type="evidence" value="ECO:0007669"/>
    <property type="project" value="UniProtKB-UniRule"/>
</dbReference>
<sequence length="217" mass="24243">MNGKLIVFEGCEGGGKTTQIQQTEQWLRDQLGSSVPAILTTKEPGGTALGRSLRNILLDSRLEEPIAPTAELLLFACDRAQHVETFLKPHLKQGAIILCDRFTDSTIAYQGFGRGLDKNLIKQLNQIATVGLESDLTLWFDIEIEKGLARTQSRGKMDRMEKADLAFHQRVNQGFCELADQAGDRIIRIDANLSLQQVSLQIQTILTQYLLKWGFTL</sequence>
<evidence type="ECO:0000256" key="9">
    <source>
        <dbReference type="ARBA" id="ARBA00048743"/>
    </source>
</evidence>
<feature type="domain" description="Thymidylate kinase-like" evidence="12">
    <location>
        <begin position="8"/>
        <end position="202"/>
    </location>
</feature>
<evidence type="ECO:0000256" key="11">
    <source>
        <dbReference type="HAMAP-Rule" id="MF_00165"/>
    </source>
</evidence>
<dbReference type="InterPro" id="IPR039430">
    <property type="entry name" value="Thymidylate_kin-like_dom"/>
</dbReference>
<dbReference type="GO" id="GO:0004798">
    <property type="term" value="F:dTMP kinase activity"/>
    <property type="evidence" value="ECO:0007669"/>
    <property type="project" value="UniProtKB-UniRule"/>
</dbReference>